<evidence type="ECO:0000256" key="5">
    <source>
        <dbReference type="ARBA" id="ARBA00023295"/>
    </source>
</evidence>
<evidence type="ECO:0000256" key="4">
    <source>
        <dbReference type="ARBA" id="ARBA00023157"/>
    </source>
</evidence>
<evidence type="ECO:0000256" key="6">
    <source>
        <dbReference type="RuleBase" id="RU004335"/>
    </source>
</evidence>
<keyword evidence="10" id="KW-1185">Reference proteome</keyword>
<dbReference type="InParanoid" id="A0A251SZI9"/>
<evidence type="ECO:0000259" key="8">
    <source>
        <dbReference type="SMART" id="SM00768"/>
    </source>
</evidence>
<dbReference type="AlphaFoldDB" id="A0A251SZI9"/>
<dbReference type="InterPro" id="IPR000490">
    <property type="entry name" value="Glyco_hydro_17"/>
</dbReference>
<feature type="domain" description="X8" evidence="8">
    <location>
        <begin position="149"/>
        <end position="249"/>
    </location>
</feature>
<evidence type="ECO:0000313" key="9">
    <source>
        <dbReference type="EMBL" id="OTG03852.1"/>
    </source>
</evidence>
<comment type="similarity">
    <text evidence="1 6">Belongs to the glycosyl hydrolase 17 family.</text>
</comment>
<dbReference type="Gene3D" id="3.20.20.80">
    <property type="entry name" value="Glycosidases"/>
    <property type="match status" value="1"/>
</dbReference>
<protein>
    <submittedName>
        <fullName evidence="9">Putative glycoside hydrolase family 17, X8 domain-containing protein</fullName>
    </submittedName>
</protein>
<dbReference type="GO" id="GO:0004553">
    <property type="term" value="F:hydrolase activity, hydrolyzing O-glycosyl compounds"/>
    <property type="evidence" value="ECO:0007669"/>
    <property type="project" value="InterPro"/>
</dbReference>
<sequence>MDFAFFDGSNHPVRDGNRVYTNVFDANYDTLVASLTKAGYPDMKIVVGEIGWPTDGDVNANVKNAKRFNQGVVKHVLGSKGTPARPGRLEIYLFSLLDENKKSIAPGSFETHWGIFEYDGKPKYELDLTGLKRDKGMAPVVGVQYMKRRWCVLNPRVKDLDGLAKEIDYACSLSDCTSLGYGSSCNHLSLVGDETIVNRAGLTHWSRQEGLIPSSRGSLAGSPVSDWDCEFNGLAAVTWEDPSVGECRFPVMIAYGTSVVVHRKILKVLLGLLEGCIVVVDCIITDQLLVETN</sequence>
<evidence type="ECO:0000256" key="3">
    <source>
        <dbReference type="ARBA" id="ARBA00022801"/>
    </source>
</evidence>
<dbReference type="OMA" id="FSAMIRI"/>
<dbReference type="InterPro" id="IPR044965">
    <property type="entry name" value="Glyco_hydro_17_plant"/>
</dbReference>
<keyword evidence="4" id="KW-1015">Disulfide bond</keyword>
<organism evidence="9 10">
    <name type="scientific">Helianthus annuus</name>
    <name type="common">Common sunflower</name>
    <dbReference type="NCBI Taxonomy" id="4232"/>
    <lineage>
        <taxon>Eukaryota</taxon>
        <taxon>Viridiplantae</taxon>
        <taxon>Streptophyta</taxon>
        <taxon>Embryophyta</taxon>
        <taxon>Tracheophyta</taxon>
        <taxon>Spermatophyta</taxon>
        <taxon>Magnoliopsida</taxon>
        <taxon>eudicotyledons</taxon>
        <taxon>Gunneridae</taxon>
        <taxon>Pentapetalae</taxon>
        <taxon>asterids</taxon>
        <taxon>campanulids</taxon>
        <taxon>Asterales</taxon>
        <taxon>Asteraceae</taxon>
        <taxon>Asteroideae</taxon>
        <taxon>Heliantheae alliance</taxon>
        <taxon>Heliantheae</taxon>
        <taxon>Helianthus</taxon>
    </lineage>
</organism>
<evidence type="ECO:0000256" key="2">
    <source>
        <dbReference type="ARBA" id="ARBA00022729"/>
    </source>
</evidence>
<dbReference type="SMART" id="SM00768">
    <property type="entry name" value="X8"/>
    <property type="match status" value="1"/>
</dbReference>
<keyword evidence="5 7" id="KW-0326">Glycosidase</keyword>
<dbReference type="Proteomes" id="UP000215914">
    <property type="component" value="Chromosome 12"/>
</dbReference>
<dbReference type="PROSITE" id="PS00587">
    <property type="entry name" value="GLYCOSYL_HYDROL_F17"/>
    <property type="match status" value="1"/>
</dbReference>
<dbReference type="SUPFAM" id="SSF51445">
    <property type="entry name" value="(Trans)glycosidases"/>
    <property type="match status" value="1"/>
</dbReference>
<dbReference type="InterPro" id="IPR012946">
    <property type="entry name" value="X8"/>
</dbReference>
<dbReference type="PANTHER" id="PTHR32227">
    <property type="entry name" value="GLUCAN ENDO-1,3-BETA-GLUCOSIDASE BG1-RELATED-RELATED"/>
    <property type="match status" value="1"/>
</dbReference>
<accession>A0A251SZI9</accession>
<keyword evidence="3 7" id="KW-0378">Hydrolase</keyword>
<evidence type="ECO:0000256" key="7">
    <source>
        <dbReference type="RuleBase" id="RU004336"/>
    </source>
</evidence>
<dbReference type="EMBL" id="CM007901">
    <property type="protein sequence ID" value="OTG03852.1"/>
    <property type="molecule type" value="Genomic_DNA"/>
</dbReference>
<reference evidence="10" key="1">
    <citation type="journal article" date="2017" name="Nature">
        <title>The sunflower genome provides insights into oil metabolism, flowering and Asterid evolution.</title>
        <authorList>
            <person name="Badouin H."/>
            <person name="Gouzy J."/>
            <person name="Grassa C.J."/>
            <person name="Murat F."/>
            <person name="Staton S.E."/>
            <person name="Cottret L."/>
            <person name="Lelandais-Briere C."/>
            <person name="Owens G.L."/>
            <person name="Carrere S."/>
            <person name="Mayjonade B."/>
            <person name="Legrand L."/>
            <person name="Gill N."/>
            <person name="Kane N.C."/>
            <person name="Bowers J.E."/>
            <person name="Hubner S."/>
            <person name="Bellec A."/>
            <person name="Berard A."/>
            <person name="Berges H."/>
            <person name="Blanchet N."/>
            <person name="Boniface M.C."/>
            <person name="Brunel D."/>
            <person name="Catrice O."/>
            <person name="Chaidir N."/>
            <person name="Claudel C."/>
            <person name="Donnadieu C."/>
            <person name="Faraut T."/>
            <person name="Fievet G."/>
            <person name="Helmstetter N."/>
            <person name="King M."/>
            <person name="Knapp S.J."/>
            <person name="Lai Z."/>
            <person name="Le Paslier M.C."/>
            <person name="Lippi Y."/>
            <person name="Lorenzon L."/>
            <person name="Mandel J.R."/>
            <person name="Marage G."/>
            <person name="Marchand G."/>
            <person name="Marquand E."/>
            <person name="Bret-Mestries E."/>
            <person name="Morien E."/>
            <person name="Nambeesan S."/>
            <person name="Nguyen T."/>
            <person name="Pegot-Espagnet P."/>
            <person name="Pouilly N."/>
            <person name="Raftis F."/>
            <person name="Sallet E."/>
            <person name="Schiex T."/>
            <person name="Thomas J."/>
            <person name="Vandecasteele C."/>
            <person name="Vares D."/>
            <person name="Vear F."/>
            <person name="Vautrin S."/>
            <person name="Crespi M."/>
            <person name="Mangin B."/>
            <person name="Burke J.M."/>
            <person name="Salse J."/>
            <person name="Munos S."/>
            <person name="Vincourt P."/>
            <person name="Rieseberg L.H."/>
            <person name="Langlade N.B."/>
        </authorList>
    </citation>
    <scope>NUCLEOTIDE SEQUENCE [LARGE SCALE GENOMIC DNA]</scope>
    <source>
        <strain evidence="10">cv. SF193</strain>
    </source>
</reference>
<dbReference type="GO" id="GO:0005975">
    <property type="term" value="P:carbohydrate metabolic process"/>
    <property type="evidence" value="ECO:0007669"/>
    <property type="project" value="InterPro"/>
</dbReference>
<keyword evidence="2" id="KW-0732">Signal</keyword>
<dbReference type="Pfam" id="PF00332">
    <property type="entry name" value="Glyco_hydro_17"/>
    <property type="match status" value="1"/>
</dbReference>
<gene>
    <name evidence="9" type="ORF">HannXRQ_Chr12g0355861</name>
</gene>
<name>A0A251SZI9_HELAN</name>
<evidence type="ECO:0000313" key="10">
    <source>
        <dbReference type="Proteomes" id="UP000215914"/>
    </source>
</evidence>
<evidence type="ECO:0000256" key="1">
    <source>
        <dbReference type="ARBA" id="ARBA00008773"/>
    </source>
</evidence>
<dbReference type="InterPro" id="IPR017853">
    <property type="entry name" value="GH"/>
</dbReference>
<proteinExistence type="inferred from homology"/>